<dbReference type="STRING" id="6945.B7QIG9"/>
<dbReference type="InterPro" id="IPR018586">
    <property type="entry name" value="Brinker_DNA-bd"/>
</dbReference>
<evidence type="ECO:0000313" key="2">
    <source>
        <dbReference type="EMBL" id="EEC18641.1"/>
    </source>
</evidence>
<sequence length="139" mass="15577">RYASYTAGFNLKVVEHAFEHGNCAAGRHFSVNPVRVRYWRKREEELHATKKDCRAFRGPKQGNFPLVKNEVLDYVKRLRSEGCGVSHELIQNHAGATARNHGTFLLVILKPAAVGRDSCSEIGCALEGAHYLILIYLIA</sequence>
<dbReference type="VEuPathDB" id="VectorBase:ISCW014754"/>
<accession>B7QIG9</accession>
<name>B7QIG9_IXOSC</name>
<evidence type="ECO:0000259" key="1">
    <source>
        <dbReference type="Pfam" id="PF09607"/>
    </source>
</evidence>
<dbReference type="AlphaFoldDB" id="B7QIG9"/>
<feature type="non-terminal residue" evidence="2">
    <location>
        <position position="1"/>
    </location>
</feature>
<dbReference type="EnsemblMetazoa" id="ISCW014754-RA">
    <property type="protein sequence ID" value="ISCW014754-PA"/>
    <property type="gene ID" value="ISCW014754"/>
</dbReference>
<dbReference type="HOGENOM" id="CLU_1850148_0_0_1"/>
<protein>
    <recommendedName>
        <fullName evidence="1">Brinker DNA-binding domain-containing protein</fullName>
    </recommendedName>
</protein>
<dbReference type="InParanoid" id="B7QIG9"/>
<dbReference type="PaxDb" id="6945-B7QIG9"/>
<dbReference type="VEuPathDB" id="VectorBase:ISCP_021802"/>
<dbReference type="EMBL" id="ABJB010025264">
    <property type="status" value="NOT_ANNOTATED_CDS"/>
    <property type="molecule type" value="Genomic_DNA"/>
</dbReference>
<feature type="domain" description="Brinker DNA-binding" evidence="1">
    <location>
        <begin position="4"/>
        <end position="48"/>
    </location>
</feature>
<dbReference type="Proteomes" id="UP000001555">
    <property type="component" value="Unassembled WGS sequence"/>
</dbReference>
<organism>
    <name type="scientific">Ixodes scapularis</name>
    <name type="common">Black-legged tick</name>
    <name type="synonym">Deer tick</name>
    <dbReference type="NCBI Taxonomy" id="6945"/>
    <lineage>
        <taxon>Eukaryota</taxon>
        <taxon>Metazoa</taxon>
        <taxon>Ecdysozoa</taxon>
        <taxon>Arthropoda</taxon>
        <taxon>Chelicerata</taxon>
        <taxon>Arachnida</taxon>
        <taxon>Acari</taxon>
        <taxon>Parasitiformes</taxon>
        <taxon>Ixodida</taxon>
        <taxon>Ixodoidea</taxon>
        <taxon>Ixodidae</taxon>
        <taxon>Ixodinae</taxon>
        <taxon>Ixodes</taxon>
    </lineage>
</organism>
<reference evidence="2 4" key="1">
    <citation type="submission" date="2008-03" db="EMBL/GenBank/DDBJ databases">
        <title>Annotation of Ixodes scapularis.</title>
        <authorList>
            <consortium name="Ixodes scapularis Genome Project Consortium"/>
            <person name="Caler E."/>
            <person name="Hannick L.I."/>
            <person name="Bidwell S."/>
            <person name="Joardar V."/>
            <person name="Thiagarajan M."/>
            <person name="Amedeo P."/>
            <person name="Galinsky K.J."/>
            <person name="Schobel S."/>
            <person name="Inman J."/>
            <person name="Hostetler J."/>
            <person name="Miller J."/>
            <person name="Hammond M."/>
            <person name="Megy K."/>
            <person name="Lawson D."/>
            <person name="Kodira C."/>
            <person name="Sutton G."/>
            <person name="Meyer J."/>
            <person name="Hill C.A."/>
            <person name="Birren B."/>
            <person name="Nene V."/>
            <person name="Collins F."/>
            <person name="Alarcon-Chaidez F."/>
            <person name="Wikel S."/>
            <person name="Strausberg R."/>
        </authorList>
    </citation>
    <scope>NUCLEOTIDE SEQUENCE [LARGE SCALE GENOMIC DNA]</scope>
    <source>
        <strain evidence="4">Wikel</strain>
        <strain evidence="2">Wikel colony</strain>
    </source>
</reference>
<reference evidence="3" key="2">
    <citation type="submission" date="2020-05" db="UniProtKB">
        <authorList>
            <consortium name="EnsemblMetazoa"/>
        </authorList>
    </citation>
    <scope>IDENTIFICATION</scope>
    <source>
        <strain evidence="3">wikel</strain>
    </source>
</reference>
<proteinExistence type="predicted"/>
<dbReference type="EMBL" id="DS945923">
    <property type="protein sequence ID" value="EEC18641.1"/>
    <property type="molecule type" value="Genomic_DNA"/>
</dbReference>
<dbReference type="Pfam" id="PF09607">
    <property type="entry name" value="BrkDBD"/>
    <property type="match status" value="1"/>
</dbReference>
<keyword evidence="4" id="KW-1185">Reference proteome</keyword>
<dbReference type="OrthoDB" id="6485161at2759"/>
<evidence type="ECO:0000313" key="4">
    <source>
        <dbReference type="Proteomes" id="UP000001555"/>
    </source>
</evidence>
<evidence type="ECO:0000313" key="3">
    <source>
        <dbReference type="EnsemblMetazoa" id="ISCW014754-PA"/>
    </source>
</evidence>
<gene>
    <name evidence="2" type="ORF">IscW_ISCW014754</name>
</gene>
<feature type="non-terminal residue" evidence="2">
    <location>
        <position position="139"/>
    </location>
</feature>